<dbReference type="GO" id="GO:0003723">
    <property type="term" value="F:RNA binding"/>
    <property type="evidence" value="ECO:0007669"/>
    <property type="project" value="TreeGrafter"/>
</dbReference>
<feature type="compositionally biased region" description="Basic and acidic residues" evidence="2">
    <location>
        <begin position="75"/>
        <end position="89"/>
    </location>
</feature>
<feature type="compositionally biased region" description="Polar residues" evidence="2">
    <location>
        <begin position="665"/>
        <end position="677"/>
    </location>
</feature>
<feature type="compositionally biased region" description="Basic residues" evidence="2">
    <location>
        <begin position="1285"/>
        <end position="1303"/>
    </location>
</feature>
<comment type="similarity">
    <text evidence="1">Belongs to the GPATCH1 family.</text>
</comment>
<dbReference type="PANTHER" id="PTHR13384">
    <property type="entry name" value="G PATCH DOMAIN-CONTAINING PROTEIN 1"/>
    <property type="match status" value="1"/>
</dbReference>
<feature type="region of interest" description="Disordered" evidence="2">
    <location>
        <begin position="904"/>
        <end position="1052"/>
    </location>
</feature>
<dbReference type="InterPro" id="IPR011666">
    <property type="entry name" value="DUF1604"/>
</dbReference>
<feature type="compositionally biased region" description="Low complexity" evidence="2">
    <location>
        <begin position="784"/>
        <end position="794"/>
    </location>
</feature>
<feature type="region of interest" description="Disordered" evidence="2">
    <location>
        <begin position="366"/>
        <end position="386"/>
    </location>
</feature>
<feature type="compositionally biased region" description="Low complexity" evidence="2">
    <location>
        <begin position="923"/>
        <end position="934"/>
    </location>
</feature>
<feature type="compositionally biased region" description="Acidic residues" evidence="2">
    <location>
        <begin position="1399"/>
        <end position="1413"/>
    </location>
</feature>
<feature type="region of interest" description="Disordered" evidence="2">
    <location>
        <begin position="1246"/>
        <end position="1419"/>
    </location>
</feature>
<dbReference type="PROSITE" id="PS50174">
    <property type="entry name" value="G_PATCH"/>
    <property type="match status" value="1"/>
</dbReference>
<gene>
    <name evidence="4" type="ORF">FSP39_010983</name>
</gene>
<feature type="compositionally biased region" description="Basic and acidic residues" evidence="2">
    <location>
        <begin position="724"/>
        <end position="742"/>
    </location>
</feature>
<protein>
    <recommendedName>
        <fullName evidence="3">G-patch domain-containing protein</fullName>
    </recommendedName>
</protein>
<name>A0AA89BX76_PINIB</name>
<feature type="compositionally biased region" description="Acidic residues" evidence="2">
    <location>
        <begin position="753"/>
        <end position="765"/>
    </location>
</feature>
<feature type="compositionally biased region" description="Polar residues" evidence="2">
    <location>
        <begin position="1146"/>
        <end position="1167"/>
    </location>
</feature>
<evidence type="ECO:0000256" key="2">
    <source>
        <dbReference type="SAM" id="MobiDB-lite"/>
    </source>
</evidence>
<comment type="caution">
    <text evidence="4">The sequence shown here is derived from an EMBL/GenBank/DDBJ whole genome shotgun (WGS) entry which is preliminary data.</text>
</comment>
<dbReference type="Pfam" id="PF07713">
    <property type="entry name" value="DUF1604"/>
    <property type="match status" value="1"/>
</dbReference>
<dbReference type="EMBL" id="VSWD01000012">
    <property type="protein sequence ID" value="KAK3085935.1"/>
    <property type="molecule type" value="Genomic_DNA"/>
</dbReference>
<feature type="region of interest" description="Disordered" evidence="2">
    <location>
        <begin position="696"/>
        <end position="794"/>
    </location>
</feature>
<feature type="compositionally biased region" description="Basic and acidic residues" evidence="2">
    <location>
        <begin position="567"/>
        <end position="578"/>
    </location>
</feature>
<evidence type="ECO:0000313" key="5">
    <source>
        <dbReference type="Proteomes" id="UP001186944"/>
    </source>
</evidence>
<proteinExistence type="inferred from homology"/>
<keyword evidence="5" id="KW-1185">Reference proteome</keyword>
<feature type="compositionally biased region" description="Basic and acidic residues" evidence="2">
    <location>
        <begin position="766"/>
        <end position="779"/>
    </location>
</feature>
<dbReference type="GO" id="GO:0005634">
    <property type="term" value="C:nucleus"/>
    <property type="evidence" value="ECO:0007669"/>
    <property type="project" value="TreeGrafter"/>
</dbReference>
<reference evidence="4" key="1">
    <citation type="submission" date="2019-08" db="EMBL/GenBank/DDBJ databases">
        <title>The improved chromosome-level genome for the pearl oyster Pinctada fucata martensii using PacBio sequencing and Hi-C.</title>
        <authorList>
            <person name="Zheng Z."/>
        </authorList>
    </citation>
    <scope>NUCLEOTIDE SEQUENCE</scope>
    <source>
        <strain evidence="4">ZZ-2019</strain>
        <tissue evidence="4">Adductor muscle</tissue>
    </source>
</reference>
<feature type="region of interest" description="Disordered" evidence="2">
    <location>
        <begin position="72"/>
        <end position="95"/>
    </location>
</feature>
<evidence type="ECO:0000313" key="4">
    <source>
        <dbReference type="EMBL" id="KAK3085935.1"/>
    </source>
</evidence>
<feature type="domain" description="G-patch" evidence="3">
    <location>
        <begin position="148"/>
        <end position="168"/>
    </location>
</feature>
<feature type="compositionally biased region" description="Polar residues" evidence="2">
    <location>
        <begin position="697"/>
        <end position="706"/>
    </location>
</feature>
<feature type="compositionally biased region" description="Basic and acidic residues" evidence="2">
    <location>
        <begin position="1321"/>
        <end position="1346"/>
    </location>
</feature>
<dbReference type="Proteomes" id="UP001186944">
    <property type="component" value="Unassembled WGS sequence"/>
</dbReference>
<feature type="compositionally biased region" description="Basic residues" evidence="2">
    <location>
        <begin position="1365"/>
        <end position="1395"/>
    </location>
</feature>
<feature type="region of interest" description="Disordered" evidence="2">
    <location>
        <begin position="1081"/>
        <end position="1188"/>
    </location>
</feature>
<feature type="region of interest" description="Disordered" evidence="2">
    <location>
        <begin position="653"/>
        <end position="677"/>
    </location>
</feature>
<evidence type="ECO:0000259" key="3">
    <source>
        <dbReference type="PROSITE" id="PS50174"/>
    </source>
</evidence>
<feature type="compositionally biased region" description="Polar residues" evidence="2">
    <location>
        <begin position="421"/>
        <end position="444"/>
    </location>
</feature>
<evidence type="ECO:0000256" key="1">
    <source>
        <dbReference type="ARBA" id="ARBA00008600"/>
    </source>
</evidence>
<organism evidence="4 5">
    <name type="scientific">Pinctada imbricata</name>
    <name type="common">Atlantic pearl-oyster</name>
    <name type="synonym">Pinctada martensii</name>
    <dbReference type="NCBI Taxonomy" id="66713"/>
    <lineage>
        <taxon>Eukaryota</taxon>
        <taxon>Metazoa</taxon>
        <taxon>Spiralia</taxon>
        <taxon>Lophotrochozoa</taxon>
        <taxon>Mollusca</taxon>
        <taxon>Bivalvia</taxon>
        <taxon>Autobranchia</taxon>
        <taxon>Pteriomorphia</taxon>
        <taxon>Pterioida</taxon>
        <taxon>Pterioidea</taxon>
        <taxon>Pteriidae</taxon>
        <taxon>Pinctada</taxon>
    </lineage>
</organism>
<dbReference type="InterPro" id="IPR000467">
    <property type="entry name" value="G_patch_dom"/>
</dbReference>
<sequence>MDSDEDETFVTIGTPLEIFDEDEIPKKPSSALDLPVKDKKGRERFHGAFTGGFSAGYFNTVGSKDGFTPASFVSSRDKKVEGKSQRPEDFMDEEDFDEHGIAPRKLQTSVTYSSEERRKRRYDEAKAMTSGTLFSGAPAIADLILPQKMTIGIKLLRTLGWKEGQGIGPRATHKQKQKAAEKQAEKARVYGCPLPPSQGSDQELDSDSEVINVTFAPKDTTPIVFSAKTNVHGIGYRGLNPQSALPSTHIKLFEPPPITKSGRKGIRGQAFGVGALEDDDDDIYSVDHLSNYDITMTMEDERGDTLGWTAPGRCYKSNQVPPIGYVGKVLEGFTLSDKPLKPKKLFPPPPLPQGYNVRQRHQFRKKFSKPDVEEQKKQTPESHDAVSRGLTLGEVPIFRSVFDLVSKEDRRKMESAKNKSESPTQTLVPSTTQVTPSALTGSINDENTREDVTQETSGTSMVAVGVRDTPTISAESNRHGYGMLFKPFARDSKKQERYEKYLAYFKKGRKDAYQLVVESHMTEWEREHEEAEFTQASNLYKPMSGMMASRFTRAKYRDDDITSDIQRSQEDKSTKTDQAKAAEMKMYGALTRETFEWHPDPVVCKRFNVANPYPGFSIVGLLGSKRDKMSIFNFLDFSGPAEFVCEEPMAIEAPPVPDKEKTSTEENQTVSFKVQSQNKKMPLGKSIFSNFLEGESNKTTTSTVPQTLDVVEGESVATPSQKTEQSKDQDKSSTVDGEERPPMDLFEAIFGDTDSEEDEENDYNEDEKKDDSKDLHVELDAGPSTSYTSVTGSSTVKVETLKHTTPTPNRPTVKVDTLKHTTPTPNGLTVKVDTLRHTTPTPSIPTVKVDTLKHTISTPNGLTVKVDTLRHTTPTPSIPTVKVDTLKHTTSTPNGLTVKVDTLRHTTPTPSIPTVKVDTLKHTTPTPNGPTGPTVKVDTFKHTTPTPNRPTVKVDTLKHTTPTSNGPTVKVDTLKHTTPTPNGPTVKVDTLKHTTPTPNGPTVKVDTLKHTTPTPNGPTVKVDTLKHTTPTPNRPTVKVDTLKHTTPTPNGPTVKVDTLKHTSLTPNGPTVKVDTLKHTTPSINGPSVKVDTLKHTTPTPNRPTVKVDTLKDTTPTPNGPTVKVDTLKHTTSTPNGPTVKVDTLKHTTPTPNGSTVKVDTMKHTTPTPNGPTVKEDTLKHTTPTPNGPTVKVDTFKHTTPTPNGATVKVDTLKHTTPTPNQTHQLPGAPVAIETIEERLSPVAMATDDGEYGPALPPPRLHGTNLSSSKCQPVHSDLEESYTSEHHRHKHKEGKHSSKHRDRHKYKESENTENYSKHRDRHKESENAENRSKHRDRHNESENTENRSKHRDRHKEIESTENSSKHREKHKHKKEKKSKKSKHKKSDKKKSRKKKKDRDLDYEASDSSDSDSDGDLPSNRDIINRLKSLSSDGNFSLKNLV</sequence>
<dbReference type="PANTHER" id="PTHR13384:SF19">
    <property type="entry name" value="G PATCH DOMAIN-CONTAINING PROTEIN 1"/>
    <property type="match status" value="1"/>
</dbReference>
<feature type="region of interest" description="Disordered" evidence="2">
    <location>
        <begin position="412"/>
        <end position="444"/>
    </location>
</feature>
<dbReference type="GO" id="GO:0006397">
    <property type="term" value="P:mRNA processing"/>
    <property type="evidence" value="ECO:0007669"/>
    <property type="project" value="InterPro"/>
</dbReference>
<feature type="compositionally biased region" description="Basic and acidic residues" evidence="2">
    <location>
        <begin position="368"/>
        <end position="386"/>
    </location>
</feature>
<dbReference type="Pfam" id="PF26093">
    <property type="entry name" value="HTH_TGH"/>
    <property type="match status" value="1"/>
</dbReference>
<feature type="region of interest" description="Disordered" evidence="2">
    <location>
        <begin position="559"/>
        <end position="578"/>
    </location>
</feature>
<accession>A0AA89BX76</accession>